<evidence type="ECO:0000313" key="2">
    <source>
        <dbReference type="Proteomes" id="UP000185839"/>
    </source>
</evidence>
<dbReference type="Proteomes" id="UP000185839">
    <property type="component" value="Unassembled WGS sequence"/>
</dbReference>
<sequence length="40" mass="4893">MKNGVSYKILPKYSSDFFSFKILLDNIFFEYFHSIEFNDF</sequence>
<evidence type="ECO:0000313" key="1">
    <source>
        <dbReference type="EMBL" id="SIS44300.1"/>
    </source>
</evidence>
<gene>
    <name evidence="1" type="ORF">SAMN05421789_10192</name>
</gene>
<keyword evidence="2" id="KW-1185">Reference proteome</keyword>
<organism evidence="1 2">
    <name type="scientific">Kaistella chaponensis</name>
    <dbReference type="NCBI Taxonomy" id="713588"/>
    <lineage>
        <taxon>Bacteria</taxon>
        <taxon>Pseudomonadati</taxon>
        <taxon>Bacteroidota</taxon>
        <taxon>Flavobacteriia</taxon>
        <taxon>Flavobacteriales</taxon>
        <taxon>Weeksellaceae</taxon>
        <taxon>Chryseobacterium group</taxon>
        <taxon>Kaistella</taxon>
    </lineage>
</organism>
<proteinExistence type="predicted"/>
<dbReference type="AlphaFoldDB" id="A0A1N7J4N4"/>
<protein>
    <submittedName>
        <fullName evidence="1">Uncharacterized protein</fullName>
    </submittedName>
</protein>
<name>A0A1N7J4N4_9FLAO</name>
<reference evidence="2" key="1">
    <citation type="submission" date="2017-01" db="EMBL/GenBank/DDBJ databases">
        <authorList>
            <person name="Varghese N."/>
            <person name="Submissions S."/>
        </authorList>
    </citation>
    <scope>NUCLEOTIDE SEQUENCE [LARGE SCALE GENOMIC DNA]</scope>
    <source>
        <strain evidence="2">DSM 23145</strain>
    </source>
</reference>
<accession>A0A1N7J4N4</accession>
<dbReference type="EMBL" id="FTOI01000001">
    <property type="protein sequence ID" value="SIS44300.1"/>
    <property type="molecule type" value="Genomic_DNA"/>
</dbReference>